<evidence type="ECO:0000256" key="1">
    <source>
        <dbReference type="SAM" id="MobiDB-lite"/>
    </source>
</evidence>
<dbReference type="OrthoDB" id="9974041at2"/>
<protein>
    <recommendedName>
        <fullName evidence="5">Pentapeptide MXKDX repeat protein</fullName>
    </recommendedName>
</protein>
<evidence type="ECO:0000256" key="2">
    <source>
        <dbReference type="SAM" id="SignalP"/>
    </source>
</evidence>
<dbReference type="AlphaFoldDB" id="A0A0E3ZTB7"/>
<feature type="compositionally biased region" description="Basic and acidic residues" evidence="1">
    <location>
        <begin position="39"/>
        <end position="67"/>
    </location>
</feature>
<dbReference type="RefSeq" id="WP_046375340.1">
    <property type="nucleotide sequence ID" value="NZ_CP010429.1"/>
</dbReference>
<keyword evidence="2" id="KW-0732">Signal</keyword>
<dbReference type="HOGENOM" id="CLU_199840_0_0_10"/>
<proteinExistence type="predicted"/>
<keyword evidence="4" id="KW-1185">Reference proteome</keyword>
<sequence>MKNIMIAATAMCLLSGVVHAQDAPKKVAKMEAKELKHDAKVAKKEAKTEGDYMKADSAKQSKHEAKMLKKTVKNQ</sequence>
<reference evidence="3 4" key="1">
    <citation type="journal article" date="2014" name="Curr. Microbiol.">
        <title>Spirosoma radiotolerans sp. nov., a gamma-radiation-resistant bacterium isolated from gamma ray-irradiated soil.</title>
        <authorList>
            <person name="Lee J.J."/>
            <person name="Srinivasan S."/>
            <person name="Lim S."/>
            <person name="Joe M."/>
            <person name="Im S."/>
            <person name="Bae S.I."/>
            <person name="Park K.R."/>
            <person name="Han J.H."/>
            <person name="Park S.H."/>
            <person name="Joo B.M."/>
            <person name="Park S.J."/>
            <person name="Kim M.K."/>
        </authorList>
    </citation>
    <scope>NUCLEOTIDE SEQUENCE [LARGE SCALE GENOMIC DNA]</scope>
    <source>
        <strain evidence="3 4">DG5A</strain>
    </source>
</reference>
<accession>A0A0E3ZTB7</accession>
<evidence type="ECO:0000313" key="3">
    <source>
        <dbReference type="EMBL" id="AKD53749.1"/>
    </source>
</evidence>
<dbReference type="Proteomes" id="UP000033054">
    <property type="component" value="Chromosome"/>
</dbReference>
<dbReference type="EMBL" id="CP010429">
    <property type="protein sequence ID" value="AKD53749.1"/>
    <property type="molecule type" value="Genomic_DNA"/>
</dbReference>
<name>A0A0E3ZTB7_9BACT</name>
<evidence type="ECO:0000313" key="4">
    <source>
        <dbReference type="Proteomes" id="UP000033054"/>
    </source>
</evidence>
<dbReference type="KEGG" id="srd:SD10_01375"/>
<feature type="signal peptide" evidence="2">
    <location>
        <begin position="1"/>
        <end position="20"/>
    </location>
</feature>
<feature type="chain" id="PRO_5002417229" description="Pentapeptide MXKDX repeat protein" evidence="2">
    <location>
        <begin position="21"/>
        <end position="75"/>
    </location>
</feature>
<dbReference type="PATRIC" id="fig|1379870.5.peg.301"/>
<feature type="region of interest" description="Disordered" evidence="1">
    <location>
        <begin position="39"/>
        <end position="75"/>
    </location>
</feature>
<gene>
    <name evidence="3" type="ORF">SD10_01375</name>
</gene>
<evidence type="ECO:0008006" key="5">
    <source>
        <dbReference type="Google" id="ProtNLM"/>
    </source>
</evidence>
<organism evidence="3 4">
    <name type="scientific">Spirosoma radiotolerans</name>
    <dbReference type="NCBI Taxonomy" id="1379870"/>
    <lineage>
        <taxon>Bacteria</taxon>
        <taxon>Pseudomonadati</taxon>
        <taxon>Bacteroidota</taxon>
        <taxon>Cytophagia</taxon>
        <taxon>Cytophagales</taxon>
        <taxon>Cytophagaceae</taxon>
        <taxon>Spirosoma</taxon>
    </lineage>
</organism>